<gene>
    <name evidence="2" type="ORF">JF922_16275</name>
</gene>
<accession>A0A934K139</accession>
<protein>
    <submittedName>
        <fullName evidence="2">Uncharacterized protein</fullName>
    </submittedName>
</protein>
<keyword evidence="1" id="KW-0812">Transmembrane</keyword>
<keyword evidence="1" id="KW-0472">Membrane</keyword>
<reference evidence="2" key="1">
    <citation type="submission" date="2020-10" db="EMBL/GenBank/DDBJ databases">
        <title>Ca. Dormibacterota MAGs.</title>
        <authorList>
            <person name="Montgomery K."/>
        </authorList>
    </citation>
    <scope>NUCLEOTIDE SEQUENCE [LARGE SCALE GENOMIC DNA]</scope>
    <source>
        <strain evidence="2">SC8812_S17_10</strain>
    </source>
</reference>
<sequence length="48" mass="5413">METAWIVILLAVFMFLGLRERTHRGSTHLTVLVVAGVTLGFLFLRLGR</sequence>
<proteinExistence type="predicted"/>
<evidence type="ECO:0000313" key="2">
    <source>
        <dbReference type="EMBL" id="MBJ7599621.1"/>
    </source>
</evidence>
<dbReference type="AlphaFoldDB" id="A0A934K139"/>
<organism evidence="2 3">
    <name type="scientific">Candidatus Nephthysia bennettiae</name>
    <dbReference type="NCBI Taxonomy" id="3127016"/>
    <lineage>
        <taxon>Bacteria</taxon>
        <taxon>Bacillati</taxon>
        <taxon>Candidatus Dormiibacterota</taxon>
        <taxon>Candidatus Dormibacteria</taxon>
        <taxon>Candidatus Dormibacterales</taxon>
        <taxon>Candidatus Dormibacteraceae</taxon>
        <taxon>Candidatus Nephthysia</taxon>
    </lineage>
</organism>
<evidence type="ECO:0000256" key="1">
    <source>
        <dbReference type="SAM" id="Phobius"/>
    </source>
</evidence>
<comment type="caution">
    <text evidence="2">The sequence shown here is derived from an EMBL/GenBank/DDBJ whole genome shotgun (WGS) entry which is preliminary data.</text>
</comment>
<keyword evidence="1" id="KW-1133">Transmembrane helix</keyword>
<dbReference type="EMBL" id="JAEKNR010000164">
    <property type="protein sequence ID" value="MBJ7599621.1"/>
    <property type="molecule type" value="Genomic_DNA"/>
</dbReference>
<name>A0A934K139_9BACT</name>
<evidence type="ECO:0000313" key="3">
    <source>
        <dbReference type="Proteomes" id="UP000612893"/>
    </source>
</evidence>
<dbReference type="RefSeq" id="WP_338203176.1">
    <property type="nucleotide sequence ID" value="NZ_JAEKNR010000164.1"/>
</dbReference>
<feature type="transmembrane region" description="Helical" evidence="1">
    <location>
        <begin position="29"/>
        <end position="47"/>
    </location>
</feature>
<dbReference type="Proteomes" id="UP000612893">
    <property type="component" value="Unassembled WGS sequence"/>
</dbReference>
<keyword evidence="3" id="KW-1185">Reference proteome</keyword>